<proteinExistence type="predicted"/>
<dbReference type="PROSITE" id="PS51257">
    <property type="entry name" value="PROKAR_LIPOPROTEIN"/>
    <property type="match status" value="1"/>
</dbReference>
<sequence>MRRITDFNQLAYNTTGPEVKPNFLLLFSAIFLSACVTTPREPVSVRHFASTETAGDGARWHIFLFDPDEPRDLDARIALAKKEIAREPGCTWADRPRARIEAQTAAQGAQYEDRVLAAPLICEA</sequence>
<evidence type="ECO:0008006" key="3">
    <source>
        <dbReference type="Google" id="ProtNLM"/>
    </source>
</evidence>
<name>A0A547QAZ0_9RHOB</name>
<organism evidence="1 2">
    <name type="scientific">Palleronia caenipelagi</name>
    <dbReference type="NCBI Taxonomy" id="2489174"/>
    <lineage>
        <taxon>Bacteria</taxon>
        <taxon>Pseudomonadati</taxon>
        <taxon>Pseudomonadota</taxon>
        <taxon>Alphaproteobacteria</taxon>
        <taxon>Rhodobacterales</taxon>
        <taxon>Roseobacteraceae</taxon>
        <taxon>Palleronia</taxon>
    </lineage>
</organism>
<reference evidence="1 2" key="1">
    <citation type="submission" date="2019-06" db="EMBL/GenBank/DDBJ databases">
        <title>Paenimaribius caenipelagi gen. nov., sp. nov., isolated from a tidal flat.</title>
        <authorList>
            <person name="Yoon J.-H."/>
        </authorList>
    </citation>
    <scope>NUCLEOTIDE SEQUENCE [LARGE SCALE GENOMIC DNA]</scope>
    <source>
        <strain evidence="1 2">JBTF-M29</strain>
    </source>
</reference>
<keyword evidence="2" id="KW-1185">Reference proteome</keyword>
<dbReference type="EMBL" id="VFSV01000001">
    <property type="protein sequence ID" value="TRD23557.1"/>
    <property type="molecule type" value="Genomic_DNA"/>
</dbReference>
<dbReference type="AlphaFoldDB" id="A0A547QAZ0"/>
<accession>A0A547QAZ0</accession>
<dbReference type="Proteomes" id="UP000318590">
    <property type="component" value="Unassembled WGS sequence"/>
</dbReference>
<gene>
    <name evidence="1" type="ORF">FEV53_00640</name>
</gene>
<protein>
    <recommendedName>
        <fullName evidence="3">Lipoprotein</fullName>
    </recommendedName>
</protein>
<evidence type="ECO:0000313" key="2">
    <source>
        <dbReference type="Proteomes" id="UP000318590"/>
    </source>
</evidence>
<comment type="caution">
    <text evidence="1">The sequence shown here is derived from an EMBL/GenBank/DDBJ whole genome shotgun (WGS) entry which is preliminary data.</text>
</comment>
<evidence type="ECO:0000313" key="1">
    <source>
        <dbReference type="EMBL" id="TRD23557.1"/>
    </source>
</evidence>